<comment type="caution">
    <text evidence="1">The sequence shown here is derived from an EMBL/GenBank/DDBJ whole genome shotgun (WGS) entry which is preliminary data.</text>
</comment>
<dbReference type="EMBL" id="PPEA01000583">
    <property type="protein sequence ID" value="PQM45829.1"/>
    <property type="molecule type" value="Genomic_DNA"/>
</dbReference>
<dbReference type="AlphaFoldDB" id="A0A1S1NGT7"/>
<accession>A0A1S1NGT7</accession>
<sequence length="296" mass="30196">MTTFGDVAANIAGVRLVRHAVLTGAGTWAAPGTGFPSDVVAGADPDLVYEVPIPGPYAFGPIPPDAPNAPSYLQSVQIAVNNGIAWIKAHPLQTFILGGYSQGAAVVSQLLAELMTGSLTAYRSNLVGGYTFGNPMRMAGHTGPGLNDPGGHGIAPVNLTAAQVPPGWVDIANPGDIYTAAPPGQEGKDMTDVYQIAVNFQIADFATFVNSEITASRGLISDIEQLPTDPAARQAAVQAALAALTFFASGTAPHVSYGSTYVQPGVTGVQYAIGWVNQIAAATPARTAATPAATAV</sequence>
<dbReference type="EMBL" id="MLQM01000100">
    <property type="protein sequence ID" value="OHV01315.1"/>
    <property type="molecule type" value="Genomic_DNA"/>
</dbReference>
<reference evidence="2" key="3">
    <citation type="submission" date="2018-01" db="EMBL/GenBank/DDBJ databases">
        <authorList>
            <person name="Gaut B.S."/>
            <person name="Morton B.R."/>
            <person name="Clegg M.T."/>
            <person name="Duvall M.R."/>
        </authorList>
    </citation>
    <scope>NUCLEOTIDE SEQUENCE</scope>
    <source>
        <strain evidence="2">ATCC BAA-2683</strain>
    </source>
</reference>
<reference evidence="1 3" key="1">
    <citation type="submission" date="2016-10" db="EMBL/GenBank/DDBJ databases">
        <title>Genome sequence of Mycobacterium talmonii.</title>
        <authorList>
            <person name="Greninger A.L."/>
            <person name="Elliott B."/>
            <person name="Vasireddy S."/>
            <person name="Vasireddy R."/>
        </authorList>
    </citation>
    <scope>NUCLEOTIDE SEQUENCE [LARGE SCALE GENOMIC DNA]</scope>
    <source>
        <strain evidence="1">MO-5499</strain>
        <strain evidence="3">NE-TNMC-100812</strain>
    </source>
</reference>
<dbReference type="SUPFAM" id="SSF53474">
    <property type="entry name" value="alpha/beta-Hydrolases"/>
    <property type="match status" value="1"/>
</dbReference>
<evidence type="ECO:0000313" key="3">
    <source>
        <dbReference type="Proteomes" id="UP000179734"/>
    </source>
</evidence>
<dbReference type="RefSeq" id="WP_071028010.1">
    <property type="nucleotide sequence ID" value="NZ_MLQM01000100.1"/>
</dbReference>
<dbReference type="Proteomes" id="UP000238296">
    <property type="component" value="Unassembled WGS sequence"/>
</dbReference>
<reference evidence="2 4" key="2">
    <citation type="journal article" date="2017" name="Int. J. Syst. Evol. Microbiol.">
        <title>Mycobacterium talmoniae sp. nov., a slowly growing mycobacterium isolated from human respiratory samples.</title>
        <authorList>
            <person name="Davidson R.M."/>
            <person name="DeGroote M.A."/>
            <person name="Marola J.L."/>
            <person name="Buss S."/>
            <person name="Jones V."/>
            <person name="McNeil M.R."/>
            <person name="Freifeld A.G."/>
            <person name="Elaine Epperson L."/>
            <person name="Hasan N.A."/>
            <person name="Jackson M."/>
            <person name="Iwen P.C."/>
            <person name="Salfinger M."/>
            <person name="Strong M."/>
        </authorList>
    </citation>
    <scope>NUCLEOTIDE SEQUENCE [LARGE SCALE GENOMIC DNA]</scope>
    <source>
        <strain evidence="2 4">ATCC BAA-2683</strain>
    </source>
</reference>
<name>A0A1S1NGT7_9MYCO</name>
<organism evidence="1 3">
    <name type="scientific">Mycobacterium talmoniae</name>
    <dbReference type="NCBI Taxonomy" id="1858794"/>
    <lineage>
        <taxon>Bacteria</taxon>
        <taxon>Bacillati</taxon>
        <taxon>Actinomycetota</taxon>
        <taxon>Actinomycetes</taxon>
        <taxon>Mycobacteriales</taxon>
        <taxon>Mycobacteriaceae</taxon>
        <taxon>Mycobacterium</taxon>
    </lineage>
</organism>
<dbReference type="InterPro" id="IPR029058">
    <property type="entry name" value="AB_hydrolase_fold"/>
</dbReference>
<evidence type="ECO:0000313" key="2">
    <source>
        <dbReference type="EMBL" id="PQM45829.1"/>
    </source>
</evidence>
<protein>
    <submittedName>
        <fullName evidence="1">Uncharacterized protein</fullName>
    </submittedName>
</protein>
<dbReference type="Proteomes" id="UP000179734">
    <property type="component" value="Unassembled WGS sequence"/>
</dbReference>
<dbReference type="Gene3D" id="3.40.50.1820">
    <property type="entry name" value="alpha/beta hydrolase"/>
    <property type="match status" value="1"/>
</dbReference>
<evidence type="ECO:0000313" key="1">
    <source>
        <dbReference type="EMBL" id="OHV01315.1"/>
    </source>
</evidence>
<gene>
    <name evidence="1" type="ORF">BKN37_17135</name>
    <name evidence="2" type="ORF">C1Y40_04004</name>
</gene>
<proteinExistence type="predicted"/>
<evidence type="ECO:0000313" key="4">
    <source>
        <dbReference type="Proteomes" id="UP000238296"/>
    </source>
</evidence>
<keyword evidence="3" id="KW-1185">Reference proteome</keyword>